<dbReference type="EMBL" id="JABANE010000008">
    <property type="protein sequence ID" value="NME67206.1"/>
    <property type="molecule type" value="Genomic_DNA"/>
</dbReference>
<gene>
    <name evidence="1" type="ORF">HHU12_04425</name>
</gene>
<sequence length="959" mass="107675">MSEMRDISKSDLNLVQEGNIGGLTKSIRIILIDDIEFFPQVIDGHIEFAIIPKEGKRLARWYTTKHSGEVQCELVGPEGGKVFRNSLQFEVPKSSTLITDIPLLQNNRFIAIGKDQNGVSRIIGTMERPARIKKISSSTGRQGTDKNNYSFQLEAYNEYEAFTYGDKEFPVPLFVFKTQKIGNVNISVTGGSGWYFTTATGEEISNTSTLNWVRNEADTDTIYLYNSNGLGLSSITALTANNNIHFGDYDFSTFTNLKTFNWVGNGQDSVVFADNSFKLEGDTIDVTNSFFTGAQFGALLAEIRRVSDTQSVVNRSLKVGTIEDPAFIEVGSIYYDDYVYLQSIGWSINVVSNKLLTATIGASGFISPGGVITGDGQLMYRVNGDIVSNVNSGGEVVEFEIKTNDLLECWYANTTNDLLGLSIILMNSCSIEKFIPQQLLQESSITIELNFNQVISSQILQEVTTVSGGMTIEKFDFFEEFNDTNFNNCIQLYEDSGISILLPYAEIENDDDYNDNKSNYYRAFGRVPYPYFINDSDQIIRYSNDNKSTAISSNKIRLLVKDYDILNTVTWVQFGVSNIPVKNLKIVQYLINASSGTTTVYLSSRMQSDKLLQLNSDAVYLYYKPTNIVLPTLPDFSGNNFNKLYFSGGDINFLQNHLPVNIERVQNALMWASGKPMTLGTTYNSLKYLTHSNFTINRGKFSSGLTITADQPSLEEIDANLVVQPNVNLSSLKLFPKNADNLASSLRLELSSTDNGNVNIQNSILEYMHITYKRSLGVNYGFNLPTTLKNIRLKEVSNLYEHNIEFLKHPNIEYAYFSSINTGAYSMNTHVDFIQNVINDASQNTSQIIKKLYVWDGSDGWIGVRQPASSFQPYNTDFSSLTAKNWAVYFVPNDTVDPSNLGFAPWTVLNYVRRDPSGREFWKYTTRSLNTTIDGVLITKIWREKGTTNFTDEEPEITI</sequence>
<accession>A0A7X9P0B1</accession>
<dbReference type="RefSeq" id="WP_169655387.1">
    <property type="nucleotide sequence ID" value="NZ_JABANE010000008.1"/>
</dbReference>
<keyword evidence="2" id="KW-1185">Reference proteome</keyword>
<evidence type="ECO:0000313" key="2">
    <source>
        <dbReference type="Proteomes" id="UP000576082"/>
    </source>
</evidence>
<protein>
    <submittedName>
        <fullName evidence="1">Uncharacterized protein</fullName>
    </submittedName>
</protein>
<organism evidence="1 2">
    <name type="scientific">Flammeovirga aprica JL-4</name>
    <dbReference type="NCBI Taxonomy" id="694437"/>
    <lineage>
        <taxon>Bacteria</taxon>
        <taxon>Pseudomonadati</taxon>
        <taxon>Bacteroidota</taxon>
        <taxon>Cytophagia</taxon>
        <taxon>Cytophagales</taxon>
        <taxon>Flammeovirgaceae</taxon>
        <taxon>Flammeovirga</taxon>
    </lineage>
</organism>
<comment type="caution">
    <text evidence="1">The sequence shown here is derived from an EMBL/GenBank/DDBJ whole genome shotgun (WGS) entry which is preliminary data.</text>
</comment>
<name>A0A7X9P0B1_9BACT</name>
<proteinExistence type="predicted"/>
<dbReference type="AlphaFoldDB" id="A0A7X9P0B1"/>
<reference evidence="1 2" key="1">
    <citation type="submission" date="2020-04" db="EMBL/GenBank/DDBJ databases">
        <title>Flammeovirga sp. SR4, a novel species isolated from seawater.</title>
        <authorList>
            <person name="Wang X."/>
        </authorList>
    </citation>
    <scope>NUCLEOTIDE SEQUENCE [LARGE SCALE GENOMIC DNA]</scope>
    <source>
        <strain evidence="1 2">ATCC 23126</strain>
    </source>
</reference>
<dbReference type="Proteomes" id="UP000576082">
    <property type="component" value="Unassembled WGS sequence"/>
</dbReference>
<evidence type="ECO:0000313" key="1">
    <source>
        <dbReference type="EMBL" id="NME67206.1"/>
    </source>
</evidence>